<proteinExistence type="predicted"/>
<keyword evidence="7" id="KW-0238">DNA-binding</keyword>
<keyword evidence="4 10" id="KW-0863">Zinc-finger</keyword>
<name>A0ABM0MNK8_SACKO</name>
<evidence type="ECO:0000256" key="4">
    <source>
        <dbReference type="ARBA" id="ARBA00022771"/>
    </source>
</evidence>
<keyword evidence="6" id="KW-0805">Transcription regulation</keyword>
<evidence type="ECO:0000256" key="3">
    <source>
        <dbReference type="ARBA" id="ARBA00022737"/>
    </source>
</evidence>
<dbReference type="InterPro" id="IPR001214">
    <property type="entry name" value="SET_dom"/>
</dbReference>
<dbReference type="PROSITE" id="PS50157">
    <property type="entry name" value="ZINC_FINGER_C2H2_2"/>
    <property type="match status" value="7"/>
</dbReference>
<evidence type="ECO:0000313" key="14">
    <source>
        <dbReference type="Proteomes" id="UP000694865"/>
    </source>
</evidence>
<feature type="domain" description="C2H2-type" evidence="12">
    <location>
        <begin position="269"/>
        <end position="292"/>
    </location>
</feature>
<dbReference type="PROSITE" id="PS50280">
    <property type="entry name" value="SET"/>
    <property type="match status" value="1"/>
</dbReference>
<keyword evidence="2" id="KW-0479">Metal-binding</keyword>
<dbReference type="InterPro" id="IPR013087">
    <property type="entry name" value="Znf_C2H2_type"/>
</dbReference>
<dbReference type="Pfam" id="PF18445">
    <property type="entry name" value="Zn_ribbon_PRDM4"/>
    <property type="match status" value="1"/>
</dbReference>
<dbReference type="Gene3D" id="3.30.160.60">
    <property type="entry name" value="Classic Zinc Finger"/>
    <property type="match status" value="7"/>
</dbReference>
<dbReference type="Pfam" id="PF21549">
    <property type="entry name" value="PRDM2_PR"/>
    <property type="match status" value="1"/>
</dbReference>
<reference evidence="15" key="1">
    <citation type="submission" date="2025-08" db="UniProtKB">
        <authorList>
            <consortium name="RefSeq"/>
        </authorList>
    </citation>
    <scope>IDENTIFICATION</scope>
    <source>
        <tissue evidence="15">Testes</tissue>
    </source>
</reference>
<dbReference type="InterPro" id="IPR046341">
    <property type="entry name" value="SET_dom_sf"/>
</dbReference>
<keyword evidence="3" id="KW-0677">Repeat</keyword>
<feature type="domain" description="C2H2-type" evidence="12">
    <location>
        <begin position="328"/>
        <end position="355"/>
    </location>
</feature>
<feature type="compositionally biased region" description="Low complexity" evidence="11">
    <location>
        <begin position="470"/>
        <end position="481"/>
    </location>
</feature>
<evidence type="ECO:0000256" key="1">
    <source>
        <dbReference type="ARBA" id="ARBA00004123"/>
    </source>
</evidence>
<keyword evidence="5" id="KW-0862">Zinc</keyword>
<feature type="domain" description="C2H2-type" evidence="12">
    <location>
        <begin position="412"/>
        <end position="439"/>
    </location>
</feature>
<evidence type="ECO:0000256" key="2">
    <source>
        <dbReference type="ARBA" id="ARBA00022723"/>
    </source>
</evidence>
<feature type="domain" description="C2H2-type" evidence="12">
    <location>
        <begin position="356"/>
        <end position="383"/>
    </location>
</feature>
<dbReference type="InterPro" id="IPR050331">
    <property type="entry name" value="Zinc_finger"/>
</dbReference>
<dbReference type="PANTHER" id="PTHR16515:SF2">
    <property type="entry name" value="PR DOMAIN ZINC FINGER PROTEIN 4"/>
    <property type="match status" value="1"/>
</dbReference>
<dbReference type="InterPro" id="IPR036236">
    <property type="entry name" value="Znf_C2H2_sf"/>
</dbReference>
<evidence type="ECO:0000256" key="8">
    <source>
        <dbReference type="ARBA" id="ARBA00023163"/>
    </source>
</evidence>
<keyword evidence="14" id="KW-1185">Reference proteome</keyword>
<dbReference type="SMART" id="SM00355">
    <property type="entry name" value="ZnF_C2H2"/>
    <property type="match status" value="7"/>
</dbReference>
<dbReference type="PANTHER" id="PTHR16515">
    <property type="entry name" value="PR DOMAIN ZINC FINGER PROTEIN"/>
    <property type="match status" value="1"/>
</dbReference>
<evidence type="ECO:0000259" key="12">
    <source>
        <dbReference type="PROSITE" id="PS50157"/>
    </source>
</evidence>
<dbReference type="RefSeq" id="XP_006821599.1">
    <property type="nucleotide sequence ID" value="XM_006821536.1"/>
</dbReference>
<keyword evidence="9" id="KW-0539">Nucleus</keyword>
<keyword evidence="8" id="KW-0804">Transcription</keyword>
<evidence type="ECO:0000256" key="5">
    <source>
        <dbReference type="ARBA" id="ARBA00022833"/>
    </source>
</evidence>
<dbReference type="SUPFAM" id="SSF57667">
    <property type="entry name" value="beta-beta-alpha zinc fingers"/>
    <property type="match status" value="4"/>
</dbReference>
<evidence type="ECO:0000256" key="11">
    <source>
        <dbReference type="SAM" id="MobiDB-lite"/>
    </source>
</evidence>
<evidence type="ECO:0000256" key="7">
    <source>
        <dbReference type="ARBA" id="ARBA00023125"/>
    </source>
</evidence>
<dbReference type="Pfam" id="PF00096">
    <property type="entry name" value="zf-C2H2"/>
    <property type="match status" value="7"/>
</dbReference>
<accession>A0ABM0MNK8</accession>
<dbReference type="InterPro" id="IPR041493">
    <property type="entry name" value="PRDM4_Znf"/>
</dbReference>
<evidence type="ECO:0000256" key="9">
    <source>
        <dbReference type="ARBA" id="ARBA00023242"/>
    </source>
</evidence>
<dbReference type="GeneID" id="102803465"/>
<sequence>MPITTIASERQQQQQPNSQQPISINVNINMGGGGNNMLVPSNRQIGKDTSVSSPNDVTTIHCITTNSNQADAVTMVPINKQADMENILTETLVTELWCVDCECSHCGDCPQHGPLNLIEDTPIESKARMSLPKLLRFQKSMISNHSVGVWTYESLGSRCQFGPLNGKIIKKNDETIPQEVLNSPMVWEIFIDGKSSHYIDGRDESESNWMIFVKRARRQSEQNLVAYQYGNSIYFTTKHSIEPGKELLLWYNREYAKLIGVTEKPEESYKCSKCEKQFADLSQLGRHMKYSHPDMSCRKWKCHMCDRAFTSSAKLNVHVLVHMGVKPHKCEHCDKTFTDPSNLRMHVSIHTGLKKFQCDICGNSFRQKAHLLSHKITHTGEKKLKCQYCDKMFSRHSDVKQHTYMHTKEKEVPCQECGKTFWRLQHLKKHMKVHSGERNYKCEKCQKGFVTKYHLKRHSEACKGPKENKSTTTKTTKNSSTVRMAADSSNEPSKTIDRPRRTRRLRRRNNYDDDEEEQPEDFQRRAHVPQQAAHQTHQPEILQIPQHSSSLLSHQASNVSLGPSTYQTSGMHQPNMLLQSHHLQHPIITVPVTSSIPIIQNLPLTHTIPNTAHNITILPNMPLNLPSMTAAQHNLPTITSHSILPIPSTSHSLPTMQTTSHNMQTMSDEVITNEVCEASSNQEQDAVTSSIEE</sequence>
<feature type="region of interest" description="Disordered" evidence="11">
    <location>
        <begin position="461"/>
        <end position="538"/>
    </location>
</feature>
<feature type="domain" description="SET" evidence="13">
    <location>
        <begin position="153"/>
        <end position="252"/>
    </location>
</feature>
<evidence type="ECO:0000256" key="10">
    <source>
        <dbReference type="PROSITE-ProRule" id="PRU00042"/>
    </source>
</evidence>
<dbReference type="PROSITE" id="PS00028">
    <property type="entry name" value="ZINC_FINGER_C2H2_1"/>
    <property type="match status" value="6"/>
</dbReference>
<feature type="domain" description="C2H2-type" evidence="12">
    <location>
        <begin position="300"/>
        <end position="327"/>
    </location>
</feature>
<evidence type="ECO:0000259" key="13">
    <source>
        <dbReference type="PROSITE" id="PS50280"/>
    </source>
</evidence>
<dbReference type="Proteomes" id="UP000694865">
    <property type="component" value="Unplaced"/>
</dbReference>
<evidence type="ECO:0000313" key="15">
    <source>
        <dbReference type="RefSeq" id="XP_006821599.1"/>
    </source>
</evidence>
<feature type="domain" description="C2H2-type" evidence="12">
    <location>
        <begin position="440"/>
        <end position="467"/>
    </location>
</feature>
<comment type="subcellular location">
    <subcellularLocation>
        <location evidence="1">Nucleus</location>
    </subcellularLocation>
</comment>
<protein>
    <submittedName>
        <fullName evidence="15">PR domain zinc finger protein 4-like</fullName>
    </submittedName>
</protein>
<dbReference type="Gene3D" id="2.170.270.10">
    <property type="entry name" value="SET domain"/>
    <property type="match status" value="1"/>
</dbReference>
<evidence type="ECO:0000256" key="6">
    <source>
        <dbReference type="ARBA" id="ARBA00023015"/>
    </source>
</evidence>
<gene>
    <name evidence="15" type="primary">LOC102803465</name>
</gene>
<organism evidence="14 15">
    <name type="scientific">Saccoglossus kowalevskii</name>
    <name type="common">Acorn worm</name>
    <dbReference type="NCBI Taxonomy" id="10224"/>
    <lineage>
        <taxon>Eukaryota</taxon>
        <taxon>Metazoa</taxon>
        <taxon>Hemichordata</taxon>
        <taxon>Enteropneusta</taxon>
        <taxon>Harrimaniidae</taxon>
        <taxon>Saccoglossus</taxon>
    </lineage>
</organism>
<feature type="domain" description="C2H2-type" evidence="12">
    <location>
        <begin position="384"/>
        <end position="411"/>
    </location>
</feature>